<keyword evidence="5" id="KW-1185">Reference proteome</keyword>
<dbReference type="PRINTS" id="PR00455">
    <property type="entry name" value="HTHTETR"/>
</dbReference>
<evidence type="ECO:0000313" key="5">
    <source>
        <dbReference type="Proteomes" id="UP000278006"/>
    </source>
</evidence>
<feature type="domain" description="HTH tetR-type" evidence="3">
    <location>
        <begin position="10"/>
        <end position="70"/>
    </location>
</feature>
<gene>
    <name evidence="4" type="ORF">D8I35_11740</name>
</gene>
<dbReference type="RefSeq" id="WP_122229460.1">
    <property type="nucleotide sequence ID" value="NZ_RDQO01000003.1"/>
</dbReference>
<dbReference type="PROSITE" id="PS50977">
    <property type="entry name" value="HTH_TETR_2"/>
    <property type="match status" value="1"/>
</dbReference>
<keyword evidence="1 2" id="KW-0238">DNA-binding</keyword>
<feature type="DNA-binding region" description="H-T-H motif" evidence="2">
    <location>
        <begin position="33"/>
        <end position="52"/>
    </location>
</feature>
<dbReference type="GO" id="GO:0000976">
    <property type="term" value="F:transcription cis-regulatory region binding"/>
    <property type="evidence" value="ECO:0007669"/>
    <property type="project" value="TreeGrafter"/>
</dbReference>
<dbReference type="AlphaFoldDB" id="A0A3M6QS60"/>
<comment type="caution">
    <text evidence="4">The sequence shown here is derived from an EMBL/GenBank/DDBJ whole genome shotgun (WGS) entry which is preliminary data.</text>
</comment>
<dbReference type="OrthoDB" id="9816320at2"/>
<evidence type="ECO:0000256" key="2">
    <source>
        <dbReference type="PROSITE-ProRule" id="PRU00335"/>
    </source>
</evidence>
<name>A0A3M6QS60_9BURK</name>
<dbReference type="GO" id="GO:0003700">
    <property type="term" value="F:DNA-binding transcription factor activity"/>
    <property type="evidence" value="ECO:0007669"/>
    <property type="project" value="TreeGrafter"/>
</dbReference>
<dbReference type="InterPro" id="IPR036271">
    <property type="entry name" value="Tet_transcr_reg_TetR-rel_C_sf"/>
</dbReference>
<evidence type="ECO:0000259" key="3">
    <source>
        <dbReference type="PROSITE" id="PS50977"/>
    </source>
</evidence>
<dbReference type="Gene3D" id="1.10.357.10">
    <property type="entry name" value="Tetracycline Repressor, domain 2"/>
    <property type="match status" value="1"/>
</dbReference>
<proteinExistence type="predicted"/>
<accession>A0A3M6QS60</accession>
<evidence type="ECO:0000256" key="1">
    <source>
        <dbReference type="ARBA" id="ARBA00023125"/>
    </source>
</evidence>
<dbReference type="InterPro" id="IPR009057">
    <property type="entry name" value="Homeodomain-like_sf"/>
</dbReference>
<dbReference type="PANTHER" id="PTHR30055">
    <property type="entry name" value="HTH-TYPE TRANSCRIPTIONAL REGULATOR RUTR"/>
    <property type="match status" value="1"/>
</dbReference>
<dbReference type="SUPFAM" id="SSF48498">
    <property type="entry name" value="Tetracyclin repressor-like, C-terminal domain"/>
    <property type="match status" value="1"/>
</dbReference>
<evidence type="ECO:0000313" key="4">
    <source>
        <dbReference type="EMBL" id="RMX05823.1"/>
    </source>
</evidence>
<dbReference type="EMBL" id="RDQO01000003">
    <property type="protein sequence ID" value="RMX05823.1"/>
    <property type="molecule type" value="Genomic_DNA"/>
</dbReference>
<protein>
    <submittedName>
        <fullName evidence="4">TetR/AcrR family transcriptional regulator</fullName>
    </submittedName>
</protein>
<sequence>MNKEESEIARKRKAQILDAAAECFRVRGFHRSSMARISEAAEMSSGHIYHYFKSKEDIVAAIVERDRSEISVLQSAAAANPGQDVMDLFIDQLSHAVSIHKDLKRASLTIEILAEAARNPAIAAVVHRNDAEFHTALQELVGDDSRETRSRLEIVAALLAGLSVRALRNPKLEEDLDFDMLKRVVRFIHSV</sequence>
<dbReference type="InterPro" id="IPR041583">
    <property type="entry name" value="TetR_C_31"/>
</dbReference>
<dbReference type="Pfam" id="PF17940">
    <property type="entry name" value="TetR_C_31"/>
    <property type="match status" value="1"/>
</dbReference>
<dbReference type="SUPFAM" id="SSF46689">
    <property type="entry name" value="Homeodomain-like"/>
    <property type="match status" value="1"/>
</dbReference>
<reference evidence="4 5" key="1">
    <citation type="submission" date="2018-10" db="EMBL/GenBank/DDBJ databases">
        <title>Draft genome of Cortibacter populi DSM10536.</title>
        <authorList>
            <person name="Bernier A.-M."/>
            <person name="Bernard K."/>
        </authorList>
    </citation>
    <scope>NUCLEOTIDE SEQUENCE [LARGE SCALE GENOMIC DNA]</scope>
    <source>
        <strain evidence="4 5">DSM 105136</strain>
    </source>
</reference>
<dbReference type="Pfam" id="PF00440">
    <property type="entry name" value="TetR_N"/>
    <property type="match status" value="1"/>
</dbReference>
<dbReference type="Proteomes" id="UP000278006">
    <property type="component" value="Unassembled WGS sequence"/>
</dbReference>
<dbReference type="InterPro" id="IPR050109">
    <property type="entry name" value="HTH-type_TetR-like_transc_reg"/>
</dbReference>
<dbReference type="PANTHER" id="PTHR30055:SF226">
    <property type="entry name" value="HTH-TYPE TRANSCRIPTIONAL REGULATOR PKSA"/>
    <property type="match status" value="1"/>
</dbReference>
<organism evidence="4 5">
    <name type="scientific">Corticibacter populi</name>
    <dbReference type="NCBI Taxonomy" id="1550736"/>
    <lineage>
        <taxon>Bacteria</taxon>
        <taxon>Pseudomonadati</taxon>
        <taxon>Pseudomonadota</taxon>
        <taxon>Betaproteobacteria</taxon>
        <taxon>Burkholderiales</taxon>
        <taxon>Comamonadaceae</taxon>
        <taxon>Corticibacter</taxon>
    </lineage>
</organism>
<dbReference type="InterPro" id="IPR001647">
    <property type="entry name" value="HTH_TetR"/>
</dbReference>